<accession>A0ACA9KX17</accession>
<reference evidence="1" key="1">
    <citation type="submission" date="2021-06" db="EMBL/GenBank/DDBJ databases">
        <authorList>
            <person name="Kallberg Y."/>
            <person name="Tangrot J."/>
            <person name="Rosling A."/>
        </authorList>
    </citation>
    <scope>NUCLEOTIDE SEQUENCE</scope>
    <source>
        <strain evidence="1">MA461A</strain>
    </source>
</reference>
<proteinExistence type="predicted"/>
<evidence type="ECO:0000313" key="1">
    <source>
        <dbReference type="EMBL" id="CAG8493933.1"/>
    </source>
</evidence>
<dbReference type="EMBL" id="CAJVQC010001412">
    <property type="protein sequence ID" value="CAG8493933.1"/>
    <property type="molecule type" value="Genomic_DNA"/>
</dbReference>
<keyword evidence="2" id="KW-1185">Reference proteome</keyword>
<gene>
    <name evidence="1" type="ORF">RPERSI_LOCUS1516</name>
</gene>
<name>A0ACA9KX17_9GLOM</name>
<comment type="caution">
    <text evidence="1">The sequence shown here is derived from an EMBL/GenBank/DDBJ whole genome shotgun (WGS) entry which is preliminary data.</text>
</comment>
<dbReference type="Proteomes" id="UP000789920">
    <property type="component" value="Unassembled WGS sequence"/>
</dbReference>
<sequence length="352" mass="40065">MAQGRSCSLLCNKLRKYWFPPADEDYKDYDSPREPPCYRWTRFISLILIYCAIIYFIVIFIMGFSDPPFIQMSRSEINSIPTPVVILIFNTTIYSNISVSCSYLYPTAVPDTSCSNKILNQSDPSTTSILYVYYDSGVNFTDGTVLTLPVGVYFQISANNSFPNDTLPTLQSYPVIQLMDPDLIFNENKHADSKFTELLSESTNLYVLSPYQRQIIWLDRVKYTDLGGSLKRGALSVARRSSKHVFNYFGLATRIQTFSPLNPLAINPSQFTTTFEVYNQSSTLITYKETSKASQFKVLTFFTSLGGANAFFVTIYLFLYGPANFIYGKLINPRRKQENEESDIEKNSNKAV</sequence>
<evidence type="ECO:0000313" key="2">
    <source>
        <dbReference type="Proteomes" id="UP000789920"/>
    </source>
</evidence>
<protein>
    <submittedName>
        <fullName evidence="1">26334_t:CDS:1</fullName>
    </submittedName>
</protein>
<organism evidence="1 2">
    <name type="scientific">Racocetra persica</name>
    <dbReference type="NCBI Taxonomy" id="160502"/>
    <lineage>
        <taxon>Eukaryota</taxon>
        <taxon>Fungi</taxon>
        <taxon>Fungi incertae sedis</taxon>
        <taxon>Mucoromycota</taxon>
        <taxon>Glomeromycotina</taxon>
        <taxon>Glomeromycetes</taxon>
        <taxon>Diversisporales</taxon>
        <taxon>Gigasporaceae</taxon>
        <taxon>Racocetra</taxon>
    </lineage>
</organism>